<dbReference type="GO" id="GO:0003677">
    <property type="term" value="F:DNA binding"/>
    <property type="evidence" value="ECO:0007669"/>
    <property type="project" value="UniProtKB-KW"/>
</dbReference>
<dbReference type="PANTHER" id="PTHR43133">
    <property type="entry name" value="RNA POLYMERASE ECF-TYPE SIGMA FACTO"/>
    <property type="match status" value="1"/>
</dbReference>
<dbReference type="InterPro" id="IPR014284">
    <property type="entry name" value="RNA_pol_sigma-70_dom"/>
</dbReference>
<evidence type="ECO:0000256" key="3">
    <source>
        <dbReference type="ARBA" id="ARBA00023082"/>
    </source>
</evidence>
<evidence type="ECO:0000256" key="1">
    <source>
        <dbReference type="ARBA" id="ARBA00010641"/>
    </source>
</evidence>
<dbReference type="GO" id="GO:0016987">
    <property type="term" value="F:sigma factor activity"/>
    <property type="evidence" value="ECO:0007669"/>
    <property type="project" value="UniProtKB-KW"/>
</dbReference>
<dbReference type="Pfam" id="PF04542">
    <property type="entry name" value="Sigma70_r2"/>
    <property type="match status" value="1"/>
</dbReference>
<keyword evidence="2" id="KW-0805">Transcription regulation</keyword>
<evidence type="ECO:0000313" key="9">
    <source>
        <dbReference type="Proteomes" id="UP000578449"/>
    </source>
</evidence>
<accession>A0A840PDV3</accession>
<dbReference type="InterPro" id="IPR007627">
    <property type="entry name" value="RNA_pol_sigma70_r2"/>
</dbReference>
<comment type="caution">
    <text evidence="8">The sequence shown here is derived from an EMBL/GenBank/DDBJ whole genome shotgun (WGS) entry which is preliminary data.</text>
</comment>
<dbReference type="InterPro" id="IPR013249">
    <property type="entry name" value="RNA_pol_sigma70_r4_t2"/>
</dbReference>
<dbReference type="SUPFAM" id="SSF88946">
    <property type="entry name" value="Sigma2 domain of RNA polymerase sigma factors"/>
    <property type="match status" value="1"/>
</dbReference>
<comment type="similarity">
    <text evidence="1">Belongs to the sigma-70 factor family. ECF subfamily.</text>
</comment>
<dbReference type="Proteomes" id="UP000578449">
    <property type="component" value="Unassembled WGS sequence"/>
</dbReference>
<dbReference type="Gene3D" id="1.10.10.10">
    <property type="entry name" value="Winged helix-like DNA-binding domain superfamily/Winged helix DNA-binding domain"/>
    <property type="match status" value="1"/>
</dbReference>
<name>A0A840PDV3_9ACTN</name>
<evidence type="ECO:0000313" key="8">
    <source>
        <dbReference type="EMBL" id="MBB5139594.1"/>
    </source>
</evidence>
<keyword evidence="5" id="KW-0804">Transcription</keyword>
<dbReference type="Gene3D" id="1.10.1740.10">
    <property type="match status" value="1"/>
</dbReference>
<dbReference type="InterPro" id="IPR013325">
    <property type="entry name" value="RNA_pol_sigma_r2"/>
</dbReference>
<dbReference type="InterPro" id="IPR013324">
    <property type="entry name" value="RNA_pol_sigma_r3/r4-like"/>
</dbReference>
<dbReference type="InterPro" id="IPR039425">
    <property type="entry name" value="RNA_pol_sigma-70-like"/>
</dbReference>
<dbReference type="PANTHER" id="PTHR43133:SF50">
    <property type="entry name" value="ECF RNA POLYMERASE SIGMA FACTOR SIGM"/>
    <property type="match status" value="1"/>
</dbReference>
<dbReference type="NCBIfam" id="TIGR02983">
    <property type="entry name" value="SigE-fam_strep"/>
    <property type="match status" value="1"/>
</dbReference>
<reference evidence="8 9" key="1">
    <citation type="submission" date="2020-08" db="EMBL/GenBank/DDBJ databases">
        <title>Genomic Encyclopedia of Type Strains, Phase IV (KMG-IV): sequencing the most valuable type-strain genomes for metagenomic binning, comparative biology and taxonomic classification.</title>
        <authorList>
            <person name="Goeker M."/>
        </authorList>
    </citation>
    <scope>NUCLEOTIDE SEQUENCE [LARGE SCALE GENOMIC DNA]</scope>
    <source>
        <strain evidence="8 9">DSM 45615</strain>
    </source>
</reference>
<feature type="domain" description="RNA polymerase sigma factor 70 region 4 type 2" evidence="7">
    <location>
        <begin position="121"/>
        <end position="173"/>
    </location>
</feature>
<evidence type="ECO:0000259" key="6">
    <source>
        <dbReference type="Pfam" id="PF04542"/>
    </source>
</evidence>
<dbReference type="NCBIfam" id="TIGR02937">
    <property type="entry name" value="sigma70-ECF"/>
    <property type="match status" value="1"/>
</dbReference>
<sequence length="181" mass="19864">MRLFDVKAELLPRGEPLTGGNPVDLSALFAVHHLGLVRLALVMVGDQATAEDVVQEAFARAHAGRRRIREPGKALAYVRSSVLNGCRSVLRRRTTALRRAVPYDPPVWSAESAALIGEDRREVLAALRKLPRRQREALTLRYYLDLSDEEIADTMGIGTSGVRSTITRGLAALGRALQEGK</sequence>
<dbReference type="AlphaFoldDB" id="A0A840PDV3"/>
<proteinExistence type="inferred from homology"/>
<protein>
    <submittedName>
        <fullName evidence="8">RNA polymerase sigma-70 factor (Sigma-E family)</fullName>
    </submittedName>
</protein>
<evidence type="ECO:0000256" key="2">
    <source>
        <dbReference type="ARBA" id="ARBA00023015"/>
    </source>
</evidence>
<gene>
    <name evidence="8" type="ORF">HNP84_009358</name>
</gene>
<keyword evidence="4" id="KW-0238">DNA-binding</keyword>
<dbReference type="Pfam" id="PF08281">
    <property type="entry name" value="Sigma70_r4_2"/>
    <property type="match status" value="1"/>
</dbReference>
<dbReference type="InterPro" id="IPR036388">
    <property type="entry name" value="WH-like_DNA-bd_sf"/>
</dbReference>
<dbReference type="RefSeq" id="WP_185056423.1">
    <property type="nucleotide sequence ID" value="NZ_BAABIX010000049.1"/>
</dbReference>
<feature type="domain" description="RNA polymerase sigma-70 region 2" evidence="6">
    <location>
        <begin position="29"/>
        <end position="94"/>
    </location>
</feature>
<evidence type="ECO:0000259" key="7">
    <source>
        <dbReference type="Pfam" id="PF08281"/>
    </source>
</evidence>
<dbReference type="SUPFAM" id="SSF88659">
    <property type="entry name" value="Sigma3 and sigma4 domains of RNA polymerase sigma factors"/>
    <property type="match status" value="1"/>
</dbReference>
<dbReference type="GO" id="GO:0006352">
    <property type="term" value="P:DNA-templated transcription initiation"/>
    <property type="evidence" value="ECO:0007669"/>
    <property type="project" value="InterPro"/>
</dbReference>
<evidence type="ECO:0000256" key="5">
    <source>
        <dbReference type="ARBA" id="ARBA00023163"/>
    </source>
</evidence>
<keyword evidence="3" id="KW-0731">Sigma factor</keyword>
<dbReference type="InterPro" id="IPR014325">
    <property type="entry name" value="RNA_pol_sigma-E_actinobac"/>
</dbReference>
<dbReference type="CDD" id="cd06171">
    <property type="entry name" value="Sigma70_r4"/>
    <property type="match status" value="1"/>
</dbReference>
<dbReference type="EMBL" id="JACHGN010000031">
    <property type="protein sequence ID" value="MBB5139594.1"/>
    <property type="molecule type" value="Genomic_DNA"/>
</dbReference>
<evidence type="ECO:0000256" key="4">
    <source>
        <dbReference type="ARBA" id="ARBA00023125"/>
    </source>
</evidence>
<keyword evidence="9" id="KW-1185">Reference proteome</keyword>
<organism evidence="8 9">
    <name type="scientific">Thermocatellispora tengchongensis</name>
    <dbReference type="NCBI Taxonomy" id="1073253"/>
    <lineage>
        <taxon>Bacteria</taxon>
        <taxon>Bacillati</taxon>
        <taxon>Actinomycetota</taxon>
        <taxon>Actinomycetes</taxon>
        <taxon>Streptosporangiales</taxon>
        <taxon>Streptosporangiaceae</taxon>
        <taxon>Thermocatellispora</taxon>
    </lineage>
</organism>